<feature type="transmembrane region" description="Helical" evidence="8">
    <location>
        <begin position="261"/>
        <end position="285"/>
    </location>
</feature>
<dbReference type="PANTHER" id="PTHR15146">
    <property type="entry name" value="INTEGRAL MEMBRANE PROTEIN GPR137"/>
    <property type="match status" value="1"/>
</dbReference>
<feature type="region of interest" description="Disordered" evidence="7">
    <location>
        <begin position="380"/>
        <end position="404"/>
    </location>
</feature>
<comment type="subcellular location">
    <subcellularLocation>
        <location evidence="1">Endomembrane system</location>
        <topology evidence="1">Multi-pass membrane protein</topology>
    </subcellularLocation>
    <subcellularLocation>
        <location evidence="2">Lysosome membrane</location>
    </subcellularLocation>
</comment>
<feature type="transmembrane region" description="Helical" evidence="8">
    <location>
        <begin position="311"/>
        <end position="335"/>
    </location>
</feature>
<feature type="transmembrane region" description="Helical" evidence="8">
    <location>
        <begin position="69"/>
        <end position="90"/>
    </location>
</feature>
<dbReference type="InterPro" id="IPR029723">
    <property type="entry name" value="GPR137"/>
</dbReference>
<evidence type="ECO:0000256" key="6">
    <source>
        <dbReference type="ARBA" id="ARBA00023228"/>
    </source>
</evidence>
<evidence type="ECO:0000256" key="2">
    <source>
        <dbReference type="ARBA" id="ARBA00004656"/>
    </source>
</evidence>
<feature type="transmembrane region" description="Helical" evidence="8">
    <location>
        <begin position="102"/>
        <end position="122"/>
    </location>
</feature>
<evidence type="ECO:0000256" key="1">
    <source>
        <dbReference type="ARBA" id="ARBA00004127"/>
    </source>
</evidence>
<name>A0A8B8DLT3_CRAVI</name>
<dbReference type="PANTHER" id="PTHR15146:SF3">
    <property type="entry name" value="THH1_TOM1_TOM3 DOMAIN-CONTAINING PROTEIN"/>
    <property type="match status" value="1"/>
</dbReference>
<dbReference type="RefSeq" id="XP_022328715.1">
    <property type="nucleotide sequence ID" value="XM_022473007.1"/>
</dbReference>
<evidence type="ECO:0000313" key="10">
    <source>
        <dbReference type="RefSeq" id="XP_022328715.1"/>
    </source>
</evidence>
<dbReference type="CDD" id="cd21464">
    <property type="entry name" value="7tm_GPR137"/>
    <property type="match status" value="1"/>
</dbReference>
<dbReference type="KEGG" id="cvn:111127767"/>
<evidence type="ECO:0000256" key="4">
    <source>
        <dbReference type="ARBA" id="ARBA00022989"/>
    </source>
</evidence>
<gene>
    <name evidence="10" type="primary">LOC111127767</name>
</gene>
<organism evidence="9 10">
    <name type="scientific">Crassostrea virginica</name>
    <name type="common">Eastern oyster</name>
    <dbReference type="NCBI Taxonomy" id="6565"/>
    <lineage>
        <taxon>Eukaryota</taxon>
        <taxon>Metazoa</taxon>
        <taxon>Spiralia</taxon>
        <taxon>Lophotrochozoa</taxon>
        <taxon>Mollusca</taxon>
        <taxon>Bivalvia</taxon>
        <taxon>Autobranchia</taxon>
        <taxon>Pteriomorphia</taxon>
        <taxon>Ostreida</taxon>
        <taxon>Ostreoidea</taxon>
        <taxon>Ostreidae</taxon>
        <taxon>Crassostrea</taxon>
    </lineage>
</organism>
<dbReference type="GO" id="GO:0012505">
    <property type="term" value="C:endomembrane system"/>
    <property type="evidence" value="ECO:0007669"/>
    <property type="project" value="UniProtKB-SubCell"/>
</dbReference>
<keyword evidence="5 8" id="KW-0472">Membrane</keyword>
<feature type="transmembrane region" description="Helical" evidence="8">
    <location>
        <begin position="134"/>
        <end position="159"/>
    </location>
</feature>
<accession>A0A8B8DLT3</accession>
<feature type="transmembrane region" description="Helical" evidence="8">
    <location>
        <begin position="180"/>
        <end position="200"/>
    </location>
</feature>
<keyword evidence="9" id="KW-1185">Reference proteome</keyword>
<protein>
    <submittedName>
        <fullName evidence="10">Integral membrane protein GPR137B-like</fullName>
    </submittedName>
</protein>
<sequence length="435" mass="49802">MVHVSLLSFQMSFSGESSERDLENNVTLEKSRIGRHLQFTEEWQWTIDTDDFPTVKPALSPYTQLSLTITYICLYGFLFLFVLCQLWMIWYYRHKRFSYQTCFLFTCLLWSGLRTTLFSFYFNNCIQANSLPLFLNWLFYSFPVCLQFITLCLLVLFFGQVVFKARAKYEPSRYKIPFRVVMAVIVVIFLTTNITSAILIHHQKLYHHSLPLFILVIRVSINGALFLLAAIALSACIYKMRTTSSSNMILEAKGTTLCQSLTFSILIILLYASRAIYNILAVLLVNKIPSFGYGWSNVTAQADLVDLEGGYAFIAFGIILFVWEFLPTLVIVVFFRVKRPQNNLDLVDLSSHSQSSRQYFFDNPRRYDSDDDLSRNDVTRSINSYHPGIEPGSPTRTTPRGTPRLYGSIHSAAGSYNSKFGGFSSSPVTAINDQH</sequence>
<feature type="transmembrane region" description="Helical" evidence="8">
    <location>
        <begin position="212"/>
        <end position="240"/>
    </location>
</feature>
<keyword evidence="4 8" id="KW-1133">Transmembrane helix</keyword>
<dbReference type="GO" id="GO:0005765">
    <property type="term" value="C:lysosomal membrane"/>
    <property type="evidence" value="ECO:0007669"/>
    <property type="project" value="UniProtKB-SubCell"/>
</dbReference>
<dbReference type="AlphaFoldDB" id="A0A8B8DLT3"/>
<dbReference type="GeneID" id="111127767"/>
<evidence type="ECO:0000256" key="7">
    <source>
        <dbReference type="SAM" id="MobiDB-lite"/>
    </source>
</evidence>
<evidence type="ECO:0000256" key="5">
    <source>
        <dbReference type="ARBA" id="ARBA00023136"/>
    </source>
</evidence>
<dbReference type="Proteomes" id="UP000694844">
    <property type="component" value="Chromosome 4"/>
</dbReference>
<proteinExistence type="predicted"/>
<feature type="compositionally biased region" description="Low complexity" evidence="7">
    <location>
        <begin position="391"/>
        <end position="404"/>
    </location>
</feature>
<evidence type="ECO:0000313" key="9">
    <source>
        <dbReference type="Proteomes" id="UP000694844"/>
    </source>
</evidence>
<evidence type="ECO:0000256" key="3">
    <source>
        <dbReference type="ARBA" id="ARBA00022692"/>
    </source>
</evidence>
<dbReference type="OrthoDB" id="192544at2759"/>
<dbReference type="GO" id="GO:1904263">
    <property type="term" value="P:positive regulation of TORC1 signaling"/>
    <property type="evidence" value="ECO:0007669"/>
    <property type="project" value="TreeGrafter"/>
</dbReference>
<reference evidence="10" key="1">
    <citation type="submission" date="2025-08" db="UniProtKB">
        <authorList>
            <consortium name="RefSeq"/>
        </authorList>
    </citation>
    <scope>IDENTIFICATION</scope>
    <source>
        <tissue evidence="10">Whole sample</tissue>
    </source>
</reference>
<evidence type="ECO:0000256" key="8">
    <source>
        <dbReference type="SAM" id="Phobius"/>
    </source>
</evidence>
<keyword evidence="6" id="KW-0458">Lysosome</keyword>
<keyword evidence="3 8" id="KW-0812">Transmembrane</keyword>